<evidence type="ECO:0000313" key="2">
    <source>
        <dbReference type="EMBL" id="STZ14571.1"/>
    </source>
</evidence>
<gene>
    <name evidence="1" type="ORF">B0181_04875</name>
    <name evidence="2" type="ORF">NCTC10293_02166</name>
</gene>
<dbReference type="EMBL" id="MUXU01000033">
    <property type="protein sequence ID" value="OOR90211.1"/>
    <property type="molecule type" value="Genomic_DNA"/>
</dbReference>
<dbReference type="STRING" id="34060.B0181_04875"/>
<dbReference type="AlphaFoldDB" id="A0A1T0A4G6"/>
<sequence length="226" mass="25871">MLYVANSEETKDKLLEFTINEHDILVSNNAAPNYFMQTNTSKTLNKILVVSNHVPPEIFQAAVLLQQKNIQVHFLGMDFGNSHRVTPQVISKYDAIITIGKTVQYAILSQKPVYVYDHFGGCGYLSADNFEKARYYNFSGRGFYQKPAETIAKEIMQGFDQALDFMLSFDDTNRFALDKFVNRILNTANKATIDVRSSYHFKASYPICEKISEYYQMLNPNENLPV</sequence>
<organism evidence="1 3">
    <name type="scientific">Moraxella caviae</name>
    <dbReference type="NCBI Taxonomy" id="34060"/>
    <lineage>
        <taxon>Bacteria</taxon>
        <taxon>Pseudomonadati</taxon>
        <taxon>Pseudomonadota</taxon>
        <taxon>Gammaproteobacteria</taxon>
        <taxon>Moraxellales</taxon>
        <taxon>Moraxellaceae</taxon>
        <taxon>Moraxella</taxon>
    </lineage>
</organism>
<keyword evidence="3" id="KW-1185">Reference proteome</keyword>
<dbReference type="RefSeq" id="WP_078276369.1">
    <property type="nucleotide sequence ID" value="NZ_CAACXO010000043.1"/>
</dbReference>
<proteinExistence type="predicted"/>
<dbReference type="Proteomes" id="UP000190435">
    <property type="component" value="Unassembled WGS sequence"/>
</dbReference>
<dbReference type="OrthoDB" id="9179784at2"/>
<evidence type="ECO:0000313" key="3">
    <source>
        <dbReference type="Proteomes" id="UP000190435"/>
    </source>
</evidence>
<evidence type="ECO:0000313" key="1">
    <source>
        <dbReference type="EMBL" id="OOR90211.1"/>
    </source>
</evidence>
<name>A0A1T0A4G6_9GAMM</name>
<dbReference type="Proteomes" id="UP000255279">
    <property type="component" value="Unassembled WGS sequence"/>
</dbReference>
<protein>
    <submittedName>
        <fullName evidence="1">Uncharacterized protein</fullName>
    </submittedName>
</protein>
<dbReference type="EMBL" id="UGQE01000004">
    <property type="protein sequence ID" value="STZ14571.1"/>
    <property type="molecule type" value="Genomic_DNA"/>
</dbReference>
<evidence type="ECO:0000313" key="4">
    <source>
        <dbReference type="Proteomes" id="UP000255279"/>
    </source>
</evidence>
<reference evidence="1 3" key="1">
    <citation type="submission" date="2017-02" db="EMBL/GenBank/DDBJ databases">
        <title>Draft genome sequence of Moraxella caviae CCUG 355 type strain.</title>
        <authorList>
            <person name="Engstrom-Jakobsson H."/>
            <person name="Salva-Serra F."/>
            <person name="Thorell K."/>
            <person name="Gonzales-Siles L."/>
            <person name="Karlsson R."/>
            <person name="Boulund F."/>
            <person name="Engstrand L."/>
            <person name="Moore E."/>
        </authorList>
    </citation>
    <scope>NUCLEOTIDE SEQUENCE [LARGE SCALE GENOMIC DNA]</scope>
    <source>
        <strain evidence="1 3">CCUG 355</strain>
    </source>
</reference>
<reference evidence="2 4" key="2">
    <citation type="submission" date="2018-06" db="EMBL/GenBank/DDBJ databases">
        <authorList>
            <consortium name="Pathogen Informatics"/>
            <person name="Doyle S."/>
        </authorList>
    </citation>
    <scope>NUCLEOTIDE SEQUENCE [LARGE SCALE GENOMIC DNA]</scope>
    <source>
        <strain evidence="2 4">NCTC10293</strain>
    </source>
</reference>
<accession>A0A1T0A4G6</accession>